<evidence type="ECO:0000256" key="1">
    <source>
        <dbReference type="ARBA" id="ARBA00022499"/>
    </source>
</evidence>
<dbReference type="AlphaFoldDB" id="A0A5A8EL43"/>
<feature type="region of interest" description="Disordered" evidence="5">
    <location>
        <begin position="1"/>
        <end position="30"/>
    </location>
</feature>
<accession>A0A5A8EL43</accession>
<sequence>MAAAAGSGGGHKEKSPTPAAPRKASKADQVRVEVKTVGTMRQPKASKFWVSRTSKFGEVVRKLRKSVFKTADDKELFIYVQQAFSPAADESMGDLFDHFCSGSSLVLYCGEAEAYG</sequence>
<organism evidence="6 7">
    <name type="scientific">Cafeteria roenbergensis</name>
    <name type="common">Marine flagellate</name>
    <dbReference type="NCBI Taxonomy" id="33653"/>
    <lineage>
        <taxon>Eukaryota</taxon>
        <taxon>Sar</taxon>
        <taxon>Stramenopiles</taxon>
        <taxon>Bigyra</taxon>
        <taxon>Opalozoa</taxon>
        <taxon>Bicosoecida</taxon>
        <taxon>Cafeteriaceae</taxon>
        <taxon>Cafeteria</taxon>
    </lineage>
</organism>
<dbReference type="InterPro" id="IPR007242">
    <property type="entry name" value="Atg12"/>
</dbReference>
<dbReference type="GO" id="GO:0000422">
    <property type="term" value="P:autophagy of mitochondrion"/>
    <property type="evidence" value="ECO:0007669"/>
    <property type="project" value="TreeGrafter"/>
</dbReference>
<dbReference type="GO" id="GO:0034274">
    <property type="term" value="C:Atg12-Atg5-Atg16 complex"/>
    <property type="evidence" value="ECO:0007669"/>
    <property type="project" value="TreeGrafter"/>
</dbReference>
<dbReference type="Pfam" id="PF04110">
    <property type="entry name" value="APG12"/>
    <property type="match status" value="1"/>
</dbReference>
<dbReference type="GO" id="GO:0019776">
    <property type="term" value="F:Atg8-family ligase activity"/>
    <property type="evidence" value="ECO:0007669"/>
    <property type="project" value="TreeGrafter"/>
</dbReference>
<evidence type="ECO:0000256" key="5">
    <source>
        <dbReference type="SAM" id="MobiDB-lite"/>
    </source>
</evidence>
<dbReference type="EMBL" id="VLTO01000001">
    <property type="protein sequence ID" value="KAA0178319.1"/>
    <property type="molecule type" value="Genomic_DNA"/>
</dbReference>
<evidence type="ECO:0000256" key="4">
    <source>
        <dbReference type="RuleBase" id="RU361201"/>
    </source>
</evidence>
<dbReference type="GO" id="GO:0000045">
    <property type="term" value="P:autophagosome assembly"/>
    <property type="evidence" value="ECO:0007669"/>
    <property type="project" value="InterPro"/>
</dbReference>
<keyword evidence="2 4" id="KW-0833">Ubl conjugation pathway</keyword>
<dbReference type="GO" id="GO:0034045">
    <property type="term" value="C:phagophore assembly site membrane"/>
    <property type="evidence" value="ECO:0007669"/>
    <property type="project" value="TreeGrafter"/>
</dbReference>
<gene>
    <name evidence="6" type="ORF">FNF27_00169</name>
</gene>
<evidence type="ECO:0000313" key="7">
    <source>
        <dbReference type="Proteomes" id="UP000322899"/>
    </source>
</evidence>
<dbReference type="InterPro" id="IPR029071">
    <property type="entry name" value="Ubiquitin-like_domsf"/>
</dbReference>
<evidence type="ECO:0000256" key="3">
    <source>
        <dbReference type="ARBA" id="ARBA00023006"/>
    </source>
</evidence>
<dbReference type="GO" id="GO:0000421">
    <property type="term" value="C:autophagosome membrane"/>
    <property type="evidence" value="ECO:0007669"/>
    <property type="project" value="TreeGrafter"/>
</dbReference>
<dbReference type="PANTHER" id="PTHR13385">
    <property type="entry name" value="AUTOPHAGY PROTEIN 12"/>
    <property type="match status" value="1"/>
</dbReference>
<dbReference type="Proteomes" id="UP000322899">
    <property type="component" value="Unassembled WGS sequence"/>
</dbReference>
<dbReference type="Gene3D" id="3.10.20.90">
    <property type="entry name" value="Phosphatidylinositol 3-kinase Catalytic Subunit, Chain A, domain 1"/>
    <property type="match status" value="1"/>
</dbReference>
<dbReference type="OrthoDB" id="10003551at2759"/>
<dbReference type="SUPFAM" id="SSF54236">
    <property type="entry name" value="Ubiquitin-like"/>
    <property type="match status" value="1"/>
</dbReference>
<keyword evidence="3 4" id="KW-0072">Autophagy</keyword>
<proteinExistence type="inferred from homology"/>
<comment type="caution">
    <text evidence="6">The sequence shown here is derived from an EMBL/GenBank/DDBJ whole genome shotgun (WGS) entry which is preliminary data.</text>
</comment>
<evidence type="ECO:0000256" key="2">
    <source>
        <dbReference type="ARBA" id="ARBA00022786"/>
    </source>
</evidence>
<dbReference type="GO" id="GO:0034727">
    <property type="term" value="P:piecemeal microautophagy of the nucleus"/>
    <property type="evidence" value="ECO:0007669"/>
    <property type="project" value="TreeGrafter"/>
</dbReference>
<keyword evidence="1 4" id="KW-1017">Isopeptide bond</keyword>
<protein>
    <recommendedName>
        <fullName evidence="4">Ubiquitin-like protein ATG12</fullName>
    </recommendedName>
</protein>
<dbReference type="GO" id="GO:0097352">
    <property type="term" value="P:autophagosome maturation"/>
    <property type="evidence" value="ECO:0007669"/>
    <property type="project" value="TreeGrafter"/>
</dbReference>
<name>A0A5A8EL43_CAFRO</name>
<dbReference type="PANTHER" id="PTHR13385:SF0">
    <property type="entry name" value="UBIQUITIN-LIKE PROTEIN ATG12"/>
    <property type="match status" value="1"/>
</dbReference>
<dbReference type="GO" id="GO:0061723">
    <property type="term" value="P:glycophagy"/>
    <property type="evidence" value="ECO:0007669"/>
    <property type="project" value="TreeGrafter"/>
</dbReference>
<comment type="subunit">
    <text evidence="4">Forms a conjugate with ATG5.</text>
</comment>
<evidence type="ECO:0000313" key="6">
    <source>
        <dbReference type="EMBL" id="KAA0178319.1"/>
    </source>
</evidence>
<reference evidence="6 7" key="1">
    <citation type="submission" date="2019-07" db="EMBL/GenBank/DDBJ databases">
        <title>Genomes of Cafeteria roenbergensis.</title>
        <authorList>
            <person name="Fischer M.G."/>
            <person name="Hackl T."/>
            <person name="Roman M."/>
        </authorList>
    </citation>
    <scope>NUCLEOTIDE SEQUENCE [LARGE SCALE GENOMIC DNA]</scope>
    <source>
        <strain evidence="6 7">E4-10P</strain>
    </source>
</reference>
<comment type="similarity">
    <text evidence="4">Belongs to the ATG12 family.</text>
</comment>